<evidence type="ECO:0000256" key="1">
    <source>
        <dbReference type="SAM" id="MobiDB-lite"/>
    </source>
</evidence>
<dbReference type="AlphaFoldDB" id="A0A9D7IAQ0"/>
<dbReference type="SUPFAM" id="SSF103647">
    <property type="entry name" value="TSP type-3 repeat"/>
    <property type="match status" value="1"/>
</dbReference>
<gene>
    <name evidence="3" type="ORF">IPJ48_21325</name>
</gene>
<feature type="region of interest" description="Disordered" evidence="1">
    <location>
        <begin position="26"/>
        <end position="68"/>
    </location>
</feature>
<reference evidence="3" key="1">
    <citation type="submission" date="2020-10" db="EMBL/GenBank/DDBJ databases">
        <title>Connecting structure to function with the recovery of over 1000 high-quality activated sludge metagenome-assembled genomes encoding full-length rRNA genes using long-read sequencing.</title>
        <authorList>
            <person name="Singleton C.M."/>
            <person name="Petriglieri F."/>
            <person name="Kristensen J.M."/>
            <person name="Kirkegaard R.H."/>
            <person name="Michaelsen T.Y."/>
            <person name="Andersen M.H."/>
            <person name="Karst S.M."/>
            <person name="Dueholm M.S."/>
            <person name="Nielsen P.H."/>
            <person name="Albertsen M."/>
        </authorList>
    </citation>
    <scope>NUCLEOTIDE SEQUENCE</scope>
    <source>
        <strain evidence="3">EsbW_18-Q3-R4-48_MAXAC.044</strain>
    </source>
</reference>
<feature type="compositionally biased region" description="Basic and acidic residues" evidence="1">
    <location>
        <begin position="44"/>
        <end position="68"/>
    </location>
</feature>
<evidence type="ECO:0000313" key="3">
    <source>
        <dbReference type="EMBL" id="MBK7425417.1"/>
    </source>
</evidence>
<dbReference type="PROSITE" id="PS51257">
    <property type="entry name" value="PROKAR_LIPOPROTEIN"/>
    <property type="match status" value="1"/>
</dbReference>
<accession>A0A9D7IAQ0</accession>
<feature type="chain" id="PRO_5038470997" description="Lipoprotein" evidence="2">
    <location>
        <begin position="21"/>
        <end position="68"/>
    </location>
</feature>
<feature type="signal peptide" evidence="2">
    <location>
        <begin position="1"/>
        <end position="20"/>
    </location>
</feature>
<sequence length="68" mass="7735">MKKLLLLMIAASALVSGCVAYVPDFDHGPQHGNSYRYHGGGPYRIERDRDGDGVPDRQDRRPDNPYRY</sequence>
<evidence type="ECO:0000256" key="2">
    <source>
        <dbReference type="SAM" id="SignalP"/>
    </source>
</evidence>
<protein>
    <recommendedName>
        <fullName evidence="5">Lipoprotein</fullName>
    </recommendedName>
</protein>
<keyword evidence="2" id="KW-0732">Signal</keyword>
<comment type="caution">
    <text evidence="3">The sequence shown here is derived from an EMBL/GenBank/DDBJ whole genome shotgun (WGS) entry which is preliminary data.</text>
</comment>
<organism evidence="3 4">
    <name type="scientific">Candidatus Propionivibrio dominans</name>
    <dbReference type="NCBI Taxonomy" id="2954373"/>
    <lineage>
        <taxon>Bacteria</taxon>
        <taxon>Pseudomonadati</taxon>
        <taxon>Pseudomonadota</taxon>
        <taxon>Betaproteobacteria</taxon>
        <taxon>Rhodocyclales</taxon>
        <taxon>Rhodocyclaceae</taxon>
        <taxon>Propionivibrio</taxon>
    </lineage>
</organism>
<dbReference type="Proteomes" id="UP000886602">
    <property type="component" value="Unassembled WGS sequence"/>
</dbReference>
<proteinExistence type="predicted"/>
<name>A0A9D7IAQ0_9RHOO</name>
<evidence type="ECO:0008006" key="5">
    <source>
        <dbReference type="Google" id="ProtNLM"/>
    </source>
</evidence>
<evidence type="ECO:0000313" key="4">
    <source>
        <dbReference type="Proteomes" id="UP000886602"/>
    </source>
</evidence>
<dbReference type="InterPro" id="IPR028974">
    <property type="entry name" value="TSP_type-3_rpt"/>
</dbReference>
<dbReference type="EMBL" id="JADJNC010000067">
    <property type="protein sequence ID" value="MBK7425417.1"/>
    <property type="molecule type" value="Genomic_DNA"/>
</dbReference>
<dbReference type="GO" id="GO:0005509">
    <property type="term" value="F:calcium ion binding"/>
    <property type="evidence" value="ECO:0007669"/>
    <property type="project" value="InterPro"/>
</dbReference>